<dbReference type="GO" id="GO:0031640">
    <property type="term" value="P:killing of cells of another organism"/>
    <property type="evidence" value="ECO:0007669"/>
    <property type="project" value="UniProtKB-UniRule"/>
</dbReference>
<dbReference type="InterPro" id="IPR039641">
    <property type="entry name" value="LCR"/>
</dbReference>
<evidence type="ECO:0000256" key="4">
    <source>
        <dbReference type="ARBA" id="ARBA00022529"/>
    </source>
</evidence>
<organism evidence="10 11">
    <name type="scientific">Gossypium stocksii</name>
    <dbReference type="NCBI Taxonomy" id="47602"/>
    <lineage>
        <taxon>Eukaryota</taxon>
        <taxon>Viridiplantae</taxon>
        <taxon>Streptophyta</taxon>
        <taxon>Embryophyta</taxon>
        <taxon>Tracheophyta</taxon>
        <taxon>Spermatophyta</taxon>
        <taxon>Magnoliopsida</taxon>
        <taxon>eudicotyledons</taxon>
        <taxon>Gunneridae</taxon>
        <taxon>Pentapetalae</taxon>
        <taxon>rosids</taxon>
        <taxon>malvids</taxon>
        <taxon>Malvales</taxon>
        <taxon>Malvaceae</taxon>
        <taxon>Malvoideae</taxon>
        <taxon>Gossypium</taxon>
    </lineage>
</organism>
<protein>
    <recommendedName>
        <fullName evidence="9">Defensin-like protein</fullName>
    </recommendedName>
</protein>
<evidence type="ECO:0000256" key="5">
    <source>
        <dbReference type="ARBA" id="ARBA00022577"/>
    </source>
</evidence>
<keyword evidence="7 9" id="KW-0611">Plant defense</keyword>
<keyword evidence="11" id="KW-1185">Reference proteome</keyword>
<dbReference type="GO" id="GO:0050832">
    <property type="term" value="P:defense response to fungus"/>
    <property type="evidence" value="ECO:0007669"/>
    <property type="project" value="UniProtKB-UniRule"/>
</dbReference>
<evidence type="ECO:0000256" key="2">
    <source>
        <dbReference type="ARBA" id="ARBA00006722"/>
    </source>
</evidence>
<accession>A0A9D3W4U5</accession>
<evidence type="ECO:0000256" key="7">
    <source>
        <dbReference type="ARBA" id="ARBA00022821"/>
    </source>
</evidence>
<evidence type="ECO:0000256" key="1">
    <source>
        <dbReference type="ARBA" id="ARBA00004613"/>
    </source>
</evidence>
<keyword evidence="3 9" id="KW-0964">Secreted</keyword>
<dbReference type="Proteomes" id="UP000828251">
    <property type="component" value="Unassembled WGS sequence"/>
</dbReference>
<sequence length="228" mass="24675">KVSGDQCEEEKGICDENFSSRCEASKNGKGICAKSSLNGIRTCKCLYECSGNGNNNDNDDNKEEHENPECNMGIGRCAKVNGAQCEAEIGICDDKCDSKCEASKNGKGICEKLSPNEVRTCKCLYECGSNTDGNGKSRPENKKCSVGIGPCSVKCNDICCRFKCAFRYPGPLEGTGMCLNIIDITWRRGVKQMSVESASLTVVNTLNGQAKGVRSSLVQIIRQHIARD</sequence>
<proteinExistence type="inferred from homology"/>
<evidence type="ECO:0000313" key="11">
    <source>
        <dbReference type="Proteomes" id="UP000828251"/>
    </source>
</evidence>
<dbReference type="GO" id="GO:0005576">
    <property type="term" value="C:extracellular region"/>
    <property type="evidence" value="ECO:0007669"/>
    <property type="project" value="UniProtKB-SubCell"/>
</dbReference>
<keyword evidence="6" id="KW-0732">Signal</keyword>
<comment type="similarity">
    <text evidence="2 9">Belongs to the DEFL family.</text>
</comment>
<keyword evidence="4 9" id="KW-0929">Antimicrobial</keyword>
<comment type="caution">
    <text evidence="10">The sequence shown here is derived from an EMBL/GenBank/DDBJ whole genome shotgun (WGS) entry which is preliminary data.</text>
</comment>
<gene>
    <name evidence="10" type="ORF">J1N35_012569</name>
</gene>
<evidence type="ECO:0000256" key="9">
    <source>
        <dbReference type="RuleBase" id="RU367109"/>
    </source>
</evidence>
<dbReference type="EMBL" id="JAIQCV010000004">
    <property type="protein sequence ID" value="KAH1108801.1"/>
    <property type="molecule type" value="Genomic_DNA"/>
</dbReference>
<feature type="non-terminal residue" evidence="10">
    <location>
        <position position="1"/>
    </location>
</feature>
<dbReference type="PANTHER" id="PTHR36788">
    <property type="entry name" value="DEFENSIN-LIKE PROTEIN 183"/>
    <property type="match status" value="1"/>
</dbReference>
<evidence type="ECO:0000256" key="8">
    <source>
        <dbReference type="ARBA" id="ARBA00023157"/>
    </source>
</evidence>
<dbReference type="PANTHER" id="PTHR36788:SF2">
    <property type="entry name" value="DEFENSIN-LIKE PROTEIN 183"/>
    <property type="match status" value="1"/>
</dbReference>
<name>A0A9D3W4U5_9ROSI</name>
<evidence type="ECO:0000256" key="6">
    <source>
        <dbReference type="ARBA" id="ARBA00022729"/>
    </source>
</evidence>
<dbReference type="AlphaFoldDB" id="A0A9D3W4U5"/>
<keyword evidence="8" id="KW-1015">Disulfide bond</keyword>
<reference evidence="10 11" key="1">
    <citation type="journal article" date="2021" name="Plant Biotechnol. J.">
        <title>Multi-omics assisted identification of the key and species-specific regulatory components of drought-tolerant mechanisms in Gossypium stocksii.</title>
        <authorList>
            <person name="Yu D."/>
            <person name="Ke L."/>
            <person name="Zhang D."/>
            <person name="Wu Y."/>
            <person name="Sun Y."/>
            <person name="Mei J."/>
            <person name="Sun J."/>
            <person name="Sun Y."/>
        </authorList>
    </citation>
    <scope>NUCLEOTIDE SEQUENCE [LARGE SCALE GENOMIC DNA]</scope>
    <source>
        <strain evidence="11">cv. E1</strain>
        <tissue evidence="10">Leaf</tissue>
    </source>
</reference>
<comment type="subcellular location">
    <subcellularLocation>
        <location evidence="1 9">Secreted</location>
    </subcellularLocation>
</comment>
<evidence type="ECO:0000256" key="3">
    <source>
        <dbReference type="ARBA" id="ARBA00022525"/>
    </source>
</evidence>
<keyword evidence="5 9" id="KW-0295">Fungicide</keyword>
<dbReference type="OrthoDB" id="944253at2759"/>
<evidence type="ECO:0000313" key="10">
    <source>
        <dbReference type="EMBL" id="KAH1108801.1"/>
    </source>
</evidence>